<proteinExistence type="predicted"/>
<feature type="transmembrane region" description="Helical" evidence="1">
    <location>
        <begin position="21"/>
        <end position="42"/>
    </location>
</feature>
<name>A0ABT2I112_9SPHN</name>
<keyword evidence="1" id="KW-1133">Transmembrane helix</keyword>
<dbReference type="EMBL" id="JANZXA010000001">
    <property type="protein sequence ID" value="MCT2398495.1"/>
    <property type="molecule type" value="Genomic_DNA"/>
</dbReference>
<gene>
    <name evidence="2" type="ORF">NZK81_02935</name>
</gene>
<protein>
    <recommendedName>
        <fullName evidence="4">Light-harvesting protein</fullName>
    </recommendedName>
</protein>
<keyword evidence="1" id="KW-0812">Transmembrane</keyword>
<evidence type="ECO:0000313" key="3">
    <source>
        <dbReference type="Proteomes" id="UP001165583"/>
    </source>
</evidence>
<accession>A0ABT2I112</accession>
<keyword evidence="3" id="KW-1185">Reference proteome</keyword>
<evidence type="ECO:0000313" key="2">
    <source>
        <dbReference type="EMBL" id="MCT2398495.1"/>
    </source>
</evidence>
<evidence type="ECO:0000256" key="1">
    <source>
        <dbReference type="SAM" id="Phobius"/>
    </source>
</evidence>
<evidence type="ECO:0008006" key="4">
    <source>
        <dbReference type="Google" id="ProtNLM"/>
    </source>
</evidence>
<organism evidence="2 3">
    <name type="scientific">Novosphingobium mangrovi</name>
    <name type="common">ex Huang et al. 2023</name>
    <dbReference type="NCBI Taxonomy" id="2976432"/>
    <lineage>
        <taxon>Bacteria</taxon>
        <taxon>Pseudomonadati</taxon>
        <taxon>Pseudomonadota</taxon>
        <taxon>Alphaproteobacteria</taxon>
        <taxon>Sphingomonadales</taxon>
        <taxon>Sphingomonadaceae</taxon>
        <taxon>Novosphingobium</taxon>
    </lineage>
</organism>
<sequence>MIIEPSTGRRLFPLGAVHPRIAVAVFAVLAAAAIHLVCWSIIT</sequence>
<reference evidence="2" key="1">
    <citation type="submission" date="2022-09" db="EMBL/GenBank/DDBJ databases">
        <title>Novosphingobium sp. Nov., a polycyclic aromatic hydrocarbon-degrading bacterium isolated form mangrove sediments in HongKong.</title>
        <authorList>
            <person name="Hu Z."/>
        </authorList>
    </citation>
    <scope>NUCLEOTIDE SEQUENCE</scope>
    <source>
        <strain evidence="2">HK4-1</strain>
    </source>
</reference>
<comment type="caution">
    <text evidence="2">The sequence shown here is derived from an EMBL/GenBank/DDBJ whole genome shotgun (WGS) entry which is preliminary data.</text>
</comment>
<keyword evidence="1" id="KW-0472">Membrane</keyword>
<dbReference type="Proteomes" id="UP001165583">
    <property type="component" value="Unassembled WGS sequence"/>
</dbReference>
<dbReference type="RefSeq" id="WP_260043656.1">
    <property type="nucleotide sequence ID" value="NZ_JANZXA010000001.1"/>
</dbReference>